<sequence>MKSADLLLQLEEKLAELARAVEPYANQKTSGARFDNQLFHTRSTRPGDYLAEIRHSLLMLKQSVDGHRSESVAWMAERMVLQIGALQRELATQALRRSEIRTESESENMYEKLAKHQGYERRLRAMIADRESQLARQEILSGQQNLQREIAALEGRLQRCLHALKRIEHTIEKSEQ</sequence>
<dbReference type="AlphaFoldDB" id="A0A014MGJ6"/>
<gene>
    <name evidence="1" type="ORF">BG55_01145</name>
</gene>
<organism evidence="1 2">
    <name type="scientific">Erwinia mallotivora</name>
    <dbReference type="NCBI Taxonomy" id="69222"/>
    <lineage>
        <taxon>Bacteria</taxon>
        <taxon>Pseudomonadati</taxon>
        <taxon>Pseudomonadota</taxon>
        <taxon>Gammaproteobacteria</taxon>
        <taxon>Enterobacterales</taxon>
        <taxon>Erwiniaceae</taxon>
        <taxon>Erwinia</taxon>
    </lineage>
</organism>
<dbReference type="Pfam" id="PF07445">
    <property type="entry name" value="PriC"/>
    <property type="match status" value="1"/>
</dbReference>
<keyword evidence="2" id="KW-1185">Reference proteome</keyword>
<proteinExistence type="predicted"/>
<evidence type="ECO:0000313" key="2">
    <source>
        <dbReference type="Proteomes" id="UP000019918"/>
    </source>
</evidence>
<protein>
    <submittedName>
        <fullName evidence="1">Prephenate dehydrogenase</fullName>
    </submittedName>
</protein>
<dbReference type="Proteomes" id="UP000019918">
    <property type="component" value="Unassembled WGS sequence"/>
</dbReference>
<name>A0A014MGJ6_9GAMM</name>
<dbReference type="STRING" id="69222.BG55_01145"/>
<dbReference type="Gene3D" id="1.20.1270.340">
    <property type="match status" value="1"/>
</dbReference>
<accession>A0A014MGJ6</accession>
<dbReference type="InterPro" id="IPR010890">
    <property type="entry name" value="PriC"/>
</dbReference>
<dbReference type="PATRIC" id="fig|69222.5.peg.246"/>
<reference evidence="1 2" key="1">
    <citation type="submission" date="2014-02" db="EMBL/GenBank/DDBJ databases">
        <title>Draft genome of Erwinia mallotivora strain BT-MARDI, a papaya dieback pathogen.</title>
        <authorList>
            <person name="Redzuan R."/>
            <person name="Abu Bakar N."/>
            <person name="Badrun R."/>
            <person name="Mohd Raih M.F."/>
            <person name="Rozano L."/>
            <person name="Mat Amin N."/>
        </authorList>
    </citation>
    <scope>NUCLEOTIDE SEQUENCE [LARGE SCALE GENOMIC DNA]</scope>
    <source>
        <strain evidence="1 2">BT-MARDI</strain>
    </source>
</reference>
<comment type="caution">
    <text evidence="1">The sequence shown here is derived from an EMBL/GenBank/DDBJ whole genome shotgun (WGS) entry which is preliminary data.</text>
</comment>
<dbReference type="OrthoDB" id="6402824at2"/>
<dbReference type="RefSeq" id="WP_034933398.1">
    <property type="nucleotide sequence ID" value="NZ_JFHN01000017.1"/>
</dbReference>
<dbReference type="InterPro" id="IPR038338">
    <property type="entry name" value="PriC_sf"/>
</dbReference>
<evidence type="ECO:0000313" key="1">
    <source>
        <dbReference type="EMBL" id="EXU77199.1"/>
    </source>
</evidence>
<dbReference type="EMBL" id="JFHN01000017">
    <property type="protein sequence ID" value="EXU77199.1"/>
    <property type="molecule type" value="Genomic_DNA"/>
</dbReference>